<gene>
    <name evidence="11" type="ORF">GQX73_g457</name>
</gene>
<dbReference type="GO" id="GO:0005506">
    <property type="term" value="F:iron ion binding"/>
    <property type="evidence" value="ECO:0007669"/>
    <property type="project" value="InterPro"/>
</dbReference>
<dbReference type="InterPro" id="IPR002401">
    <property type="entry name" value="Cyt_P450_E_grp-I"/>
</dbReference>
<organism evidence="11 12">
    <name type="scientific">Xylaria multiplex</name>
    <dbReference type="NCBI Taxonomy" id="323545"/>
    <lineage>
        <taxon>Eukaryota</taxon>
        <taxon>Fungi</taxon>
        <taxon>Dikarya</taxon>
        <taxon>Ascomycota</taxon>
        <taxon>Pezizomycotina</taxon>
        <taxon>Sordariomycetes</taxon>
        <taxon>Xylariomycetidae</taxon>
        <taxon>Xylariales</taxon>
        <taxon>Xylariaceae</taxon>
        <taxon>Xylaria</taxon>
    </lineage>
</organism>
<keyword evidence="6 8" id="KW-0408">Iron</keyword>
<feature type="transmembrane region" description="Helical" evidence="10">
    <location>
        <begin position="12"/>
        <end position="36"/>
    </location>
</feature>
<sequence length="525" mass="59815">MAYEHLQQLFGLLSLTLTAKVSGIIGFGLTVLAVVFQRLFLHPYSKYPGPLIAKISGLPVVYHAWKGDFHHYVYRLHYQYDIYGFNKNVSKPEEFYAAFRVNKHARNVFNTADKEEHRRKRRIMSKAFSAKALPNYAPFILSKVDELTVKFNGGAFPQAAGEWRTFNMADEVNYLMLDIMGGLCFGEPFGFIAGNGVEMMANVHARAVRIYITGQEALMKRLGLDRLFFPHLFKAAHALGEYTRHYTEKRIRNRDNVEADKEAVEQRGYEDILAHLINNKDDETGSVYSPNELLGEATLLMMAGSDTSTTAINTTLFFLANHPRVLRKLEIELVKCFPKLEDIHPNTAENCKYLRACLDEAMRLCPSVPSSIPRVVGEGGIRVTDEEIPAGLWVSVPHFTIFRNAKYFDRPHDYIPERWIADGDGQYSAEDVKISQTAFQPFSLGPRHCIARNLALREMTFALARIFYLFDVEPVTNSGRWMGTLPGIDTRNSHFIHEQWDVFTSLEKGPCVRVKVKKDVQSRLT</sequence>
<dbReference type="CDD" id="cd11061">
    <property type="entry name" value="CYP67-like"/>
    <property type="match status" value="1"/>
</dbReference>
<dbReference type="PANTHER" id="PTHR24305:SF237">
    <property type="entry name" value="CYTOCHROME P450 MONOOXYGENASE ATNE-RELATED"/>
    <property type="match status" value="1"/>
</dbReference>
<dbReference type="SUPFAM" id="SSF48264">
    <property type="entry name" value="Cytochrome P450"/>
    <property type="match status" value="1"/>
</dbReference>
<keyword evidence="10" id="KW-0812">Transmembrane</keyword>
<comment type="caution">
    <text evidence="11">The sequence shown here is derived from an EMBL/GenBank/DDBJ whole genome shotgun (WGS) entry which is preliminary data.</text>
</comment>
<feature type="binding site" description="axial binding residue" evidence="8">
    <location>
        <position position="449"/>
    </location>
    <ligand>
        <name>heme</name>
        <dbReference type="ChEBI" id="CHEBI:30413"/>
    </ligand>
    <ligandPart>
        <name>Fe</name>
        <dbReference type="ChEBI" id="CHEBI:18248"/>
    </ligandPart>
</feature>
<keyword evidence="7 9" id="KW-0503">Monooxygenase</keyword>
<dbReference type="Gene3D" id="1.10.630.10">
    <property type="entry name" value="Cytochrome P450"/>
    <property type="match status" value="1"/>
</dbReference>
<keyword evidence="3 8" id="KW-0349">Heme</keyword>
<dbReference type="PROSITE" id="PS00086">
    <property type="entry name" value="CYTOCHROME_P450"/>
    <property type="match status" value="1"/>
</dbReference>
<keyword evidence="12" id="KW-1185">Reference proteome</keyword>
<dbReference type="Pfam" id="PF00067">
    <property type="entry name" value="p450"/>
    <property type="match status" value="1"/>
</dbReference>
<evidence type="ECO:0000256" key="3">
    <source>
        <dbReference type="ARBA" id="ARBA00022617"/>
    </source>
</evidence>
<evidence type="ECO:0000313" key="12">
    <source>
        <dbReference type="Proteomes" id="UP000481858"/>
    </source>
</evidence>
<evidence type="ECO:0000256" key="1">
    <source>
        <dbReference type="ARBA" id="ARBA00001971"/>
    </source>
</evidence>
<dbReference type="PANTHER" id="PTHR24305">
    <property type="entry name" value="CYTOCHROME P450"/>
    <property type="match status" value="1"/>
</dbReference>
<name>A0A7C8MZD1_9PEZI</name>
<dbReference type="PRINTS" id="PR00385">
    <property type="entry name" value="P450"/>
</dbReference>
<evidence type="ECO:0000256" key="5">
    <source>
        <dbReference type="ARBA" id="ARBA00023002"/>
    </source>
</evidence>
<evidence type="ECO:0000313" key="11">
    <source>
        <dbReference type="EMBL" id="KAF2973191.1"/>
    </source>
</evidence>
<evidence type="ECO:0000256" key="10">
    <source>
        <dbReference type="SAM" id="Phobius"/>
    </source>
</evidence>
<accession>A0A7C8MZD1</accession>
<comment type="similarity">
    <text evidence="2 9">Belongs to the cytochrome P450 family.</text>
</comment>
<dbReference type="GO" id="GO:0004497">
    <property type="term" value="F:monooxygenase activity"/>
    <property type="evidence" value="ECO:0007669"/>
    <property type="project" value="UniProtKB-KW"/>
</dbReference>
<dbReference type="InterPro" id="IPR001128">
    <property type="entry name" value="Cyt_P450"/>
</dbReference>
<keyword evidence="10" id="KW-0472">Membrane</keyword>
<dbReference type="EMBL" id="WUBL01000002">
    <property type="protein sequence ID" value="KAF2973191.1"/>
    <property type="molecule type" value="Genomic_DNA"/>
</dbReference>
<evidence type="ECO:0000256" key="9">
    <source>
        <dbReference type="RuleBase" id="RU000461"/>
    </source>
</evidence>
<evidence type="ECO:0000256" key="4">
    <source>
        <dbReference type="ARBA" id="ARBA00022723"/>
    </source>
</evidence>
<protein>
    <submittedName>
        <fullName evidence="11">Uncharacterized protein</fullName>
    </submittedName>
</protein>
<evidence type="ECO:0000256" key="8">
    <source>
        <dbReference type="PIRSR" id="PIRSR602401-1"/>
    </source>
</evidence>
<dbReference type="InterPro" id="IPR017972">
    <property type="entry name" value="Cyt_P450_CS"/>
</dbReference>
<dbReference type="InterPro" id="IPR036396">
    <property type="entry name" value="Cyt_P450_sf"/>
</dbReference>
<keyword evidence="10" id="KW-1133">Transmembrane helix</keyword>
<dbReference type="OrthoDB" id="1470350at2759"/>
<comment type="cofactor">
    <cofactor evidence="1 8">
        <name>heme</name>
        <dbReference type="ChEBI" id="CHEBI:30413"/>
    </cofactor>
</comment>
<dbReference type="InParanoid" id="A0A7C8MZD1"/>
<dbReference type="AlphaFoldDB" id="A0A7C8MZD1"/>
<evidence type="ECO:0000256" key="2">
    <source>
        <dbReference type="ARBA" id="ARBA00010617"/>
    </source>
</evidence>
<dbReference type="GO" id="GO:0016705">
    <property type="term" value="F:oxidoreductase activity, acting on paired donors, with incorporation or reduction of molecular oxygen"/>
    <property type="evidence" value="ECO:0007669"/>
    <property type="project" value="InterPro"/>
</dbReference>
<proteinExistence type="inferred from homology"/>
<dbReference type="GO" id="GO:0020037">
    <property type="term" value="F:heme binding"/>
    <property type="evidence" value="ECO:0007669"/>
    <property type="project" value="InterPro"/>
</dbReference>
<keyword evidence="4 8" id="KW-0479">Metal-binding</keyword>
<dbReference type="InterPro" id="IPR050121">
    <property type="entry name" value="Cytochrome_P450_monoxygenase"/>
</dbReference>
<keyword evidence="5 9" id="KW-0560">Oxidoreductase</keyword>
<dbReference type="Proteomes" id="UP000481858">
    <property type="component" value="Unassembled WGS sequence"/>
</dbReference>
<reference evidence="11 12" key="1">
    <citation type="submission" date="2019-12" db="EMBL/GenBank/DDBJ databases">
        <title>Draft genome sequence of the ascomycete Xylaria multiplex DSM 110363.</title>
        <authorList>
            <person name="Buettner E."/>
            <person name="Kellner H."/>
        </authorList>
    </citation>
    <scope>NUCLEOTIDE SEQUENCE [LARGE SCALE GENOMIC DNA]</scope>
    <source>
        <strain evidence="11 12">DSM 110363</strain>
    </source>
</reference>
<evidence type="ECO:0000256" key="6">
    <source>
        <dbReference type="ARBA" id="ARBA00023004"/>
    </source>
</evidence>
<evidence type="ECO:0000256" key="7">
    <source>
        <dbReference type="ARBA" id="ARBA00023033"/>
    </source>
</evidence>
<dbReference type="PRINTS" id="PR00463">
    <property type="entry name" value="EP450I"/>
</dbReference>